<dbReference type="AlphaFoldDB" id="A0AAE0NFJ9"/>
<comment type="caution">
    <text evidence="1">The sequence shown here is derived from an EMBL/GenBank/DDBJ whole genome shotgun (WGS) entry which is preliminary data.</text>
</comment>
<proteinExistence type="predicted"/>
<gene>
    <name evidence="1" type="ORF">B0T24DRAFT_198247</name>
</gene>
<dbReference type="EMBL" id="JAULSN010000002">
    <property type="protein sequence ID" value="KAK3380626.1"/>
    <property type="molecule type" value="Genomic_DNA"/>
</dbReference>
<reference evidence="1" key="1">
    <citation type="journal article" date="2023" name="Mol. Phylogenet. Evol.">
        <title>Genome-scale phylogeny and comparative genomics of the fungal order Sordariales.</title>
        <authorList>
            <person name="Hensen N."/>
            <person name="Bonometti L."/>
            <person name="Westerberg I."/>
            <person name="Brannstrom I.O."/>
            <person name="Guillou S."/>
            <person name="Cros-Aarteil S."/>
            <person name="Calhoun S."/>
            <person name="Haridas S."/>
            <person name="Kuo A."/>
            <person name="Mondo S."/>
            <person name="Pangilinan J."/>
            <person name="Riley R."/>
            <person name="LaButti K."/>
            <person name="Andreopoulos B."/>
            <person name="Lipzen A."/>
            <person name="Chen C."/>
            <person name="Yan M."/>
            <person name="Daum C."/>
            <person name="Ng V."/>
            <person name="Clum A."/>
            <person name="Steindorff A."/>
            <person name="Ohm R.A."/>
            <person name="Martin F."/>
            <person name="Silar P."/>
            <person name="Natvig D.O."/>
            <person name="Lalanne C."/>
            <person name="Gautier V."/>
            <person name="Ament-Velasquez S.L."/>
            <person name="Kruys A."/>
            <person name="Hutchinson M.I."/>
            <person name="Powell A.J."/>
            <person name="Barry K."/>
            <person name="Miller A.N."/>
            <person name="Grigoriev I.V."/>
            <person name="Debuchy R."/>
            <person name="Gladieux P."/>
            <person name="Hiltunen Thoren M."/>
            <person name="Johannesson H."/>
        </authorList>
    </citation>
    <scope>NUCLEOTIDE SEQUENCE</scope>
    <source>
        <strain evidence="1">CBS 958.72</strain>
    </source>
</reference>
<name>A0AAE0NFJ9_9PEZI</name>
<evidence type="ECO:0000313" key="1">
    <source>
        <dbReference type="EMBL" id="KAK3380626.1"/>
    </source>
</evidence>
<protein>
    <submittedName>
        <fullName evidence="1">Uncharacterized protein</fullName>
    </submittedName>
</protein>
<accession>A0AAE0NFJ9</accession>
<evidence type="ECO:0000313" key="2">
    <source>
        <dbReference type="Proteomes" id="UP001287356"/>
    </source>
</evidence>
<keyword evidence="2" id="KW-1185">Reference proteome</keyword>
<reference evidence="1" key="2">
    <citation type="submission" date="2023-06" db="EMBL/GenBank/DDBJ databases">
        <authorList>
            <consortium name="Lawrence Berkeley National Laboratory"/>
            <person name="Haridas S."/>
            <person name="Hensen N."/>
            <person name="Bonometti L."/>
            <person name="Westerberg I."/>
            <person name="Brannstrom I.O."/>
            <person name="Guillou S."/>
            <person name="Cros-Aarteil S."/>
            <person name="Calhoun S."/>
            <person name="Kuo A."/>
            <person name="Mondo S."/>
            <person name="Pangilinan J."/>
            <person name="Riley R."/>
            <person name="Labutti K."/>
            <person name="Andreopoulos B."/>
            <person name="Lipzen A."/>
            <person name="Chen C."/>
            <person name="Yanf M."/>
            <person name="Daum C."/>
            <person name="Ng V."/>
            <person name="Clum A."/>
            <person name="Steindorff A."/>
            <person name="Ohm R."/>
            <person name="Martin F."/>
            <person name="Silar P."/>
            <person name="Natvig D."/>
            <person name="Lalanne C."/>
            <person name="Gautier V."/>
            <person name="Ament-Velasquez S.L."/>
            <person name="Kruys A."/>
            <person name="Hutchinson M.I."/>
            <person name="Powell A.J."/>
            <person name="Barry K."/>
            <person name="Miller A.N."/>
            <person name="Grigoriev I.V."/>
            <person name="Debuchy R."/>
            <person name="Gladieux P."/>
            <person name="Thoren M.H."/>
            <person name="Johannesson H."/>
        </authorList>
    </citation>
    <scope>NUCLEOTIDE SEQUENCE</scope>
    <source>
        <strain evidence="1">CBS 958.72</strain>
    </source>
</reference>
<sequence length="163" mass="18282">MGEAAGGPCAAASGYLVSVTAWRVIWGIFLREAEHVISPALAHGDNLFYQFRKTVPLSRNRSRSLTCCVRNFLTAAFSCYTTDPSMPYTLQPRFSSIVCWVLVRKAALYTAVPRVHPNQVLGYQDKRSAASTSRYIHMITLPLLLNRLRTELPDMLYAHCLTN</sequence>
<organism evidence="1 2">
    <name type="scientific">Lasiosphaeria ovina</name>
    <dbReference type="NCBI Taxonomy" id="92902"/>
    <lineage>
        <taxon>Eukaryota</taxon>
        <taxon>Fungi</taxon>
        <taxon>Dikarya</taxon>
        <taxon>Ascomycota</taxon>
        <taxon>Pezizomycotina</taxon>
        <taxon>Sordariomycetes</taxon>
        <taxon>Sordariomycetidae</taxon>
        <taxon>Sordariales</taxon>
        <taxon>Lasiosphaeriaceae</taxon>
        <taxon>Lasiosphaeria</taxon>
    </lineage>
</organism>
<dbReference type="Proteomes" id="UP001287356">
    <property type="component" value="Unassembled WGS sequence"/>
</dbReference>